<feature type="transmembrane region" description="Helical" evidence="9">
    <location>
        <begin position="869"/>
        <end position="886"/>
    </location>
</feature>
<feature type="transmembrane region" description="Helical" evidence="9">
    <location>
        <begin position="893"/>
        <end position="913"/>
    </location>
</feature>
<organism evidence="10 11">
    <name type="scientific">Thioclava litoralis</name>
    <dbReference type="NCBI Taxonomy" id="3076557"/>
    <lineage>
        <taxon>Bacteria</taxon>
        <taxon>Pseudomonadati</taxon>
        <taxon>Pseudomonadota</taxon>
        <taxon>Alphaproteobacteria</taxon>
        <taxon>Rhodobacterales</taxon>
        <taxon>Paracoccaceae</taxon>
        <taxon>Thioclava</taxon>
    </lineage>
</organism>
<dbReference type="Gene3D" id="3.30.70.1440">
    <property type="entry name" value="Multidrug efflux transporter AcrB pore domain"/>
    <property type="match status" value="1"/>
</dbReference>
<evidence type="ECO:0000313" key="10">
    <source>
        <dbReference type="EMBL" id="WRY33751.1"/>
    </source>
</evidence>
<feature type="transmembrane region" description="Helical" evidence="9">
    <location>
        <begin position="365"/>
        <end position="386"/>
    </location>
</feature>
<dbReference type="PANTHER" id="PTHR32063:SF13">
    <property type="entry name" value="MULTIDRUG EFFLUX PUMP SUBUNIT ACRB-RELATED"/>
    <property type="match status" value="1"/>
</dbReference>
<dbReference type="Proteomes" id="UP001623290">
    <property type="component" value="Chromosome"/>
</dbReference>
<dbReference type="Gene3D" id="3.30.2090.10">
    <property type="entry name" value="Multidrug efflux transporter AcrB TolC docking domain, DN and DC subdomains"/>
    <property type="match status" value="2"/>
</dbReference>
<evidence type="ECO:0000313" key="11">
    <source>
        <dbReference type="Proteomes" id="UP001623290"/>
    </source>
</evidence>
<evidence type="ECO:0000256" key="4">
    <source>
        <dbReference type="ARBA" id="ARBA00022475"/>
    </source>
</evidence>
<feature type="transmembrane region" description="Helical" evidence="9">
    <location>
        <begin position="964"/>
        <end position="983"/>
    </location>
</feature>
<gene>
    <name evidence="10" type="ORF">RPE78_00205</name>
</gene>
<keyword evidence="4" id="KW-1003">Cell membrane</keyword>
<feature type="transmembrane region" description="Helical" evidence="9">
    <location>
        <begin position="529"/>
        <end position="551"/>
    </location>
</feature>
<keyword evidence="7 9" id="KW-1133">Transmembrane helix</keyword>
<dbReference type="InterPro" id="IPR004764">
    <property type="entry name" value="MdtF-like"/>
</dbReference>
<dbReference type="PANTHER" id="PTHR32063">
    <property type="match status" value="1"/>
</dbReference>
<dbReference type="PRINTS" id="PR00702">
    <property type="entry name" value="ACRIFLAVINRP"/>
</dbReference>
<dbReference type="Pfam" id="PF00873">
    <property type="entry name" value="ACR_tran"/>
    <property type="match status" value="1"/>
</dbReference>
<evidence type="ECO:0000256" key="2">
    <source>
        <dbReference type="ARBA" id="ARBA00010942"/>
    </source>
</evidence>
<evidence type="ECO:0000256" key="7">
    <source>
        <dbReference type="ARBA" id="ARBA00022989"/>
    </source>
</evidence>
<keyword evidence="3 9" id="KW-0813">Transport</keyword>
<dbReference type="SUPFAM" id="SSF82693">
    <property type="entry name" value="Multidrug efflux transporter AcrB pore domain, PN1, PN2, PC1 and PC2 subdomains"/>
    <property type="match status" value="4"/>
</dbReference>
<protein>
    <recommendedName>
        <fullName evidence="9">Efflux pump membrane transporter</fullName>
    </recommendedName>
</protein>
<evidence type="ECO:0000256" key="8">
    <source>
        <dbReference type="ARBA" id="ARBA00023136"/>
    </source>
</evidence>
<evidence type="ECO:0000256" key="3">
    <source>
        <dbReference type="ARBA" id="ARBA00022448"/>
    </source>
</evidence>
<dbReference type="SUPFAM" id="SSF82714">
    <property type="entry name" value="Multidrug efflux transporter AcrB TolC docking domain, DN and DC subdomains"/>
    <property type="match status" value="2"/>
</dbReference>
<reference evidence="10 11" key="1">
    <citation type="submission" date="2023-09" db="EMBL/GenBank/DDBJ databases">
        <title>Thioclava shenzhenensis sp. nov., a multidrug resistant bacteria-antagonizing species isolated from coastal seawater.</title>
        <authorList>
            <person name="Long M."/>
        </authorList>
    </citation>
    <scope>NUCLEOTIDE SEQUENCE [LARGE SCALE GENOMIC DNA]</scope>
    <source>
        <strain evidence="10 11">FTW29</strain>
    </source>
</reference>
<dbReference type="Gene3D" id="1.20.1640.10">
    <property type="entry name" value="Multidrug efflux transporter AcrB transmembrane domain"/>
    <property type="match status" value="2"/>
</dbReference>
<dbReference type="NCBIfam" id="NF000282">
    <property type="entry name" value="RND_permease_1"/>
    <property type="match status" value="1"/>
</dbReference>
<dbReference type="NCBIfam" id="TIGR00915">
    <property type="entry name" value="2A0602"/>
    <property type="match status" value="1"/>
</dbReference>
<feature type="transmembrane region" description="Helical" evidence="9">
    <location>
        <begin position="995"/>
        <end position="1022"/>
    </location>
</feature>
<sequence>MVNFFIHRPIFAWVIAITIMLAGALGLSQLPVAQYPEIAPTTVRIQATYTGATAETVQNSVTETLEDALTGLDGLLYMVSQSSEGRSSITLTYDESIDPIDAQNDVQNKISQVESQLPDSVTQQGLTVRRSSTSILMVAALVSTDNRYTQIQLGDMVANRIESPVQRVQGVGSINSFGSGYAMRIWLDPLKLRQYNLTATDVTDAVQAQNTNVSVGSLGSQPTTEGQTFTATITAQSQLSTVEQFENILLKTDSSGGTVFLGDVARVVLGQEDYGTRSRFSGQNASGFAVNLATGANAVDTATLVRAQIDQIAKSLPAGVEVRYAYDTTPFVEASIGKVEHTLFEAIGLVLLVILVFLQKWRATLIPIIAVPVVLLGAFGILSLFGYSINTLTMFAMVLAIGLLVDDAIVVVENVERVMEEDDLSPLEATIKSMGQIVGALVGIALVLSAVFLPMAFFGGSTGVIYRQFSVTIISAMILSAVVAIIITPALCATMLKKSHGAARFAPARWFNRNFDRMNHFYTGAVTKLLKAPVIALALLAAAIAGVVVLYKTLPSSFLPTEDQGAVMVMITLQEGATQAQTRDVMEQVESYLLNDEKDIVVSTFGVLGFSFTGTGQNNALLFAKLKDFDQRTDANAAASALAGRAMGKFGASRAGQIIFLLPPAIQGLGNSNGFSMYLVDQGNTGIDTLRKAADTLVETANKDPRLTAVRVNNNDDEAALKINVDQQKAESFGLTISAINSMLSTIFASSQVNDFNQDGNLNPVIVQGDAQWRMQPEDIGKWYARNTDGDMVPFSAFMTTSWQSVAPSLSRYGGTQAIEVQGSAAEGYSSGEAMSAMEELVADMDGGYATAWTGMSYQERQSGNQAPMLYALSVLVVFLFLAALYESWSIPFSVMLSVPIGVLGALAAAKFFGQSNDVYFKVGLLTTVGLAAKNAILIVEFAKDLEAEGKGLYEATIEAAKMRLRPILMTSVAFMLGVLPLARASGAGAAAQNAIGIGVLGGMIAATFIGVFLVPSFYVLIRKLADRSARKERL</sequence>
<accession>A0ABZ1E1R4</accession>
<evidence type="ECO:0000256" key="1">
    <source>
        <dbReference type="ARBA" id="ARBA00004429"/>
    </source>
</evidence>
<dbReference type="Gene3D" id="3.30.70.1320">
    <property type="entry name" value="Multidrug efflux transporter AcrB pore domain like"/>
    <property type="match status" value="1"/>
</dbReference>
<feature type="transmembrane region" description="Helical" evidence="9">
    <location>
        <begin position="469"/>
        <end position="496"/>
    </location>
</feature>
<dbReference type="RefSeq" id="WP_406720900.1">
    <property type="nucleotide sequence ID" value="NZ_CP135443.1"/>
</dbReference>
<comment type="similarity">
    <text evidence="2 9">Belongs to the resistance-nodulation-cell division (RND) (TC 2.A.6) family.</text>
</comment>
<evidence type="ECO:0000256" key="5">
    <source>
        <dbReference type="ARBA" id="ARBA00022519"/>
    </source>
</evidence>
<dbReference type="InterPro" id="IPR027463">
    <property type="entry name" value="AcrB_DN_DC_subdom"/>
</dbReference>
<evidence type="ECO:0000256" key="6">
    <source>
        <dbReference type="ARBA" id="ARBA00022692"/>
    </source>
</evidence>
<name>A0ABZ1E1R4_9RHOB</name>
<dbReference type="EMBL" id="CP135443">
    <property type="protein sequence ID" value="WRY33751.1"/>
    <property type="molecule type" value="Genomic_DNA"/>
</dbReference>
<dbReference type="SUPFAM" id="SSF82866">
    <property type="entry name" value="Multidrug efflux transporter AcrB transmembrane domain"/>
    <property type="match status" value="2"/>
</dbReference>
<feature type="transmembrane region" description="Helical" evidence="9">
    <location>
        <begin position="392"/>
        <end position="412"/>
    </location>
</feature>
<feature type="transmembrane region" description="Helical" evidence="9">
    <location>
        <begin position="433"/>
        <end position="457"/>
    </location>
</feature>
<dbReference type="InterPro" id="IPR001036">
    <property type="entry name" value="Acrflvin-R"/>
</dbReference>
<proteinExistence type="inferred from homology"/>
<dbReference type="Gene3D" id="3.30.70.1430">
    <property type="entry name" value="Multidrug efflux transporter AcrB pore domain"/>
    <property type="match status" value="2"/>
</dbReference>
<comment type="subcellular location">
    <subcellularLocation>
        <location evidence="1 9">Cell inner membrane</location>
        <topology evidence="1 9">Multi-pass membrane protein</topology>
    </subcellularLocation>
</comment>
<evidence type="ECO:0000256" key="9">
    <source>
        <dbReference type="RuleBase" id="RU364070"/>
    </source>
</evidence>
<keyword evidence="5 9" id="KW-0997">Cell inner membrane</keyword>
<keyword evidence="11" id="KW-1185">Reference proteome</keyword>
<keyword evidence="8 9" id="KW-0472">Membrane</keyword>
<comment type="caution">
    <text evidence="9">Lacks conserved residue(s) required for the propagation of feature annotation.</text>
</comment>
<feature type="transmembrane region" description="Helical" evidence="9">
    <location>
        <begin position="341"/>
        <end position="358"/>
    </location>
</feature>
<keyword evidence="6 9" id="KW-0812">Transmembrane</keyword>